<organism evidence="1 2">
    <name type="scientific">Flavobacterium hungaricum</name>
    <dbReference type="NCBI Taxonomy" id="2082725"/>
    <lineage>
        <taxon>Bacteria</taxon>
        <taxon>Pseudomonadati</taxon>
        <taxon>Bacteroidota</taxon>
        <taxon>Flavobacteriia</taxon>
        <taxon>Flavobacteriales</taxon>
        <taxon>Flavobacteriaceae</taxon>
        <taxon>Flavobacterium</taxon>
    </lineage>
</organism>
<reference evidence="1 2" key="1">
    <citation type="submission" date="2018-07" db="EMBL/GenBank/DDBJ databases">
        <title>Genome assembly of strain KB82.</title>
        <authorList>
            <person name="Kukolya J."/>
            <person name="Horvath B."/>
            <person name="Nagy I."/>
            <person name="Toth A."/>
        </authorList>
    </citation>
    <scope>NUCLEOTIDE SEQUENCE [LARGE SCALE GENOMIC DNA]</scope>
    <source>
        <strain evidence="1 2">Kb82</strain>
    </source>
</reference>
<gene>
    <name evidence="1" type="ORF">C4F50_01630</name>
</gene>
<dbReference type="RefSeq" id="WP_193844681.1">
    <property type="nucleotide sequence ID" value="NZ_PRDM01000001.1"/>
</dbReference>
<dbReference type="Proteomes" id="UP000640614">
    <property type="component" value="Unassembled WGS sequence"/>
</dbReference>
<comment type="caution">
    <text evidence="1">The sequence shown here is derived from an EMBL/GenBank/DDBJ whole genome shotgun (WGS) entry which is preliminary data.</text>
</comment>
<protein>
    <submittedName>
        <fullName evidence="1">Uncharacterized protein</fullName>
    </submittedName>
</protein>
<evidence type="ECO:0000313" key="1">
    <source>
        <dbReference type="EMBL" id="MBE8723627.1"/>
    </source>
</evidence>
<sequence>MKKLLPLIFSLLLVSAYGQENKIEVTTKYDFPELGSREFFIESFQGIEKIDVSISDNQKIAGKNFKLIIRKYRNGKPQIEKVVHDTKKEELPKIGKEFKFSIIAQQTFNKERIGFMFPNFMNKSSFNVDQKYSEENANTFLMRTVTKIDKINLEIGKETQIALITPPNDDENAGELGYCEISKGYIDINEWYKKYKLTEFFMIYLVIQD</sequence>
<keyword evidence="2" id="KW-1185">Reference proteome</keyword>
<name>A0ABR9TF01_9FLAO</name>
<proteinExistence type="predicted"/>
<dbReference type="EMBL" id="PRDM01000001">
    <property type="protein sequence ID" value="MBE8723627.1"/>
    <property type="molecule type" value="Genomic_DNA"/>
</dbReference>
<evidence type="ECO:0000313" key="2">
    <source>
        <dbReference type="Proteomes" id="UP000640614"/>
    </source>
</evidence>
<accession>A0ABR9TF01</accession>